<evidence type="ECO:0000256" key="1">
    <source>
        <dbReference type="SAM" id="Phobius"/>
    </source>
</evidence>
<dbReference type="AlphaFoldDB" id="A0A183K5S9"/>
<dbReference type="Proteomes" id="UP000279833">
    <property type="component" value="Unassembled WGS sequence"/>
</dbReference>
<proteinExistence type="predicted"/>
<organism evidence="4">
    <name type="scientific">Schistosoma curassoni</name>
    <dbReference type="NCBI Taxonomy" id="6186"/>
    <lineage>
        <taxon>Eukaryota</taxon>
        <taxon>Metazoa</taxon>
        <taxon>Spiralia</taxon>
        <taxon>Lophotrochozoa</taxon>
        <taxon>Platyhelminthes</taxon>
        <taxon>Trematoda</taxon>
        <taxon>Digenea</taxon>
        <taxon>Strigeidida</taxon>
        <taxon>Schistosomatoidea</taxon>
        <taxon>Schistosomatidae</taxon>
        <taxon>Schistosoma</taxon>
    </lineage>
</organism>
<dbReference type="WBParaSite" id="SCUD_0001035401-mRNA-1">
    <property type="protein sequence ID" value="SCUD_0001035401-mRNA-1"/>
    <property type="gene ID" value="SCUD_0001035401"/>
</dbReference>
<protein>
    <submittedName>
        <fullName evidence="4">Secreted protein</fullName>
    </submittedName>
</protein>
<keyword evidence="1" id="KW-1133">Transmembrane helix</keyword>
<feature type="transmembrane region" description="Helical" evidence="1">
    <location>
        <begin position="9"/>
        <end position="28"/>
    </location>
</feature>
<keyword evidence="1" id="KW-0812">Transmembrane</keyword>
<evidence type="ECO:0000313" key="2">
    <source>
        <dbReference type="EMBL" id="VDP39501.1"/>
    </source>
</evidence>
<evidence type="ECO:0000313" key="4">
    <source>
        <dbReference type="WBParaSite" id="SCUD_0001035401-mRNA-1"/>
    </source>
</evidence>
<sequence>MLSMLCRQLFINTCTFLMMVVAVLQVFAPYSRTVLTFVLKIVTLALVDNCFKFQMFFGCKYAALAFPIRTFKSASDPPCSSVLLPSFFILRSFSVKCDSIVVCCVVSENLAFPFVYVETYCF</sequence>
<evidence type="ECO:0000313" key="3">
    <source>
        <dbReference type="Proteomes" id="UP000279833"/>
    </source>
</evidence>
<gene>
    <name evidence="2" type="ORF">SCUD_LOCUS10354</name>
</gene>
<keyword evidence="3" id="KW-1185">Reference proteome</keyword>
<reference evidence="2 3" key="2">
    <citation type="submission" date="2018-11" db="EMBL/GenBank/DDBJ databases">
        <authorList>
            <consortium name="Pathogen Informatics"/>
        </authorList>
    </citation>
    <scope>NUCLEOTIDE SEQUENCE [LARGE SCALE GENOMIC DNA]</scope>
    <source>
        <strain evidence="2">Dakar</strain>
        <strain evidence="3">Dakar, Senegal</strain>
    </source>
</reference>
<reference evidence="4" key="1">
    <citation type="submission" date="2016-06" db="UniProtKB">
        <authorList>
            <consortium name="WormBaseParasite"/>
        </authorList>
    </citation>
    <scope>IDENTIFICATION</scope>
</reference>
<keyword evidence="1" id="KW-0472">Membrane</keyword>
<dbReference type="EMBL" id="UZAK01033733">
    <property type="protein sequence ID" value="VDP39501.1"/>
    <property type="molecule type" value="Genomic_DNA"/>
</dbReference>
<name>A0A183K5S9_9TREM</name>
<accession>A0A183K5S9</accession>